<dbReference type="PANTHER" id="PTHR37841">
    <property type="entry name" value="GLR2918 PROTEIN"/>
    <property type="match status" value="1"/>
</dbReference>
<dbReference type="Gene3D" id="3.30.565.40">
    <property type="entry name" value="Fervidobacterium nodosum Rt17-B1 like"/>
    <property type="match status" value="1"/>
</dbReference>
<gene>
    <name evidence="4" type="ORF">CLHUN_13460</name>
</gene>
<dbReference type="Pfam" id="PF11738">
    <property type="entry name" value="DUF3298"/>
    <property type="match status" value="1"/>
</dbReference>
<accession>A0A1V4SLN1</accession>
<feature type="signal peptide" evidence="1">
    <location>
        <begin position="1"/>
        <end position="24"/>
    </location>
</feature>
<evidence type="ECO:0000313" key="5">
    <source>
        <dbReference type="Proteomes" id="UP000191554"/>
    </source>
</evidence>
<protein>
    <submittedName>
        <fullName evidence="4">Uncharacterized protein</fullName>
    </submittedName>
</protein>
<dbReference type="Pfam" id="PF22819">
    <property type="entry name" value="TcaA_5th"/>
    <property type="match status" value="1"/>
</dbReference>
<dbReference type="OrthoDB" id="210273at2"/>
<feature type="domain" description="TcaA protein NTF2-like" evidence="3">
    <location>
        <begin position="626"/>
        <end position="737"/>
    </location>
</feature>
<feature type="domain" description="DUF3298" evidence="2">
    <location>
        <begin position="507"/>
        <end position="586"/>
    </location>
</feature>
<dbReference type="InterPro" id="IPR054528">
    <property type="entry name" value="TcaA_5th"/>
</dbReference>
<dbReference type="Gene3D" id="3.90.640.20">
    <property type="entry name" value="Heat-shock cognate protein, ATPase"/>
    <property type="match status" value="1"/>
</dbReference>
<organism evidence="4 5">
    <name type="scientific">Ruminiclostridium hungatei</name>
    <name type="common">Clostridium hungatei</name>
    <dbReference type="NCBI Taxonomy" id="48256"/>
    <lineage>
        <taxon>Bacteria</taxon>
        <taxon>Bacillati</taxon>
        <taxon>Bacillota</taxon>
        <taxon>Clostridia</taxon>
        <taxon>Eubacteriales</taxon>
        <taxon>Oscillospiraceae</taxon>
        <taxon>Ruminiclostridium</taxon>
    </lineage>
</organism>
<dbReference type="InterPro" id="IPR021729">
    <property type="entry name" value="DUF3298"/>
</dbReference>
<sequence length="740" mass="82889">MRKKTIALLIISILLLTSSKFNLSAGEPFLYPAVVSTVHGDKWGYINDGGTFSIEPKYDFIREFNQRGIAIAAYGEQEYGLCKVFLINKSGETVSGPFSAYMPEFRNGMAILTTDQNGSVAVNENGEEVLQSNYRLCEYSDGMFSFYDSKTEKYGFVDIAGKVAVSADYTSVGNFDAGTAIVETDSGVYSVIDRRGKVVKNLKYYDRYNSSEGLTSFYEPQTGLYGYKRTDGTISLRPAYISAQPFSSGCAIVGLAGKDGVSFGLIDRYGKYVMKPEFSGIVYLEQGMYAAAKQEYPYFPLAYSLKALFNSKGEQLTDYRFYNITLFEDGHAVANDNASTFFIDREGNTDKSLPELRGIGNIKRMGNLLQVSLDGGLQYLKPDGESVWKKDDSTPLGNGITVKRVTCRKDHLTLIHYPQLSGLADMAAENKINQKLRDEFTSDYLNRKPEAEDFAQDISIDFSAAINKNLLIIEKYGYFYPLGAAHGTPSREYFHIDSGTGVFYQLKDLFLPRGKYASKLTSMVREQLVLDNRCSALSGESGYFTTDAEVLEEPDFLLGSDAIKIYYQPYEIASYAFGFPEFEIPYGRLSDIINTGGALWNSFDKVIVRHKVKVQQDIEKSDVKTLEGLIASYETGIVDAINQNSFKIVEACLLKGSSLYNSQKNLVSDLYNKNTGEKLINYEIYSIERDYVSGIYRIFVNEEIAVKYSGKNYVNRKYSWCYTAVPQKDGSLKLDSIAKW</sequence>
<dbReference type="InterPro" id="IPR032774">
    <property type="entry name" value="WG_beta_rep"/>
</dbReference>
<keyword evidence="1" id="KW-0732">Signal</keyword>
<keyword evidence="5" id="KW-1185">Reference proteome</keyword>
<dbReference type="EMBL" id="MZGX01000007">
    <property type="protein sequence ID" value="OPX44792.1"/>
    <property type="molecule type" value="Genomic_DNA"/>
</dbReference>
<evidence type="ECO:0000256" key="1">
    <source>
        <dbReference type="SAM" id="SignalP"/>
    </source>
</evidence>
<feature type="chain" id="PRO_5039202296" evidence="1">
    <location>
        <begin position="25"/>
        <end position="740"/>
    </location>
</feature>
<dbReference type="Proteomes" id="UP000191554">
    <property type="component" value="Unassembled WGS sequence"/>
</dbReference>
<proteinExistence type="predicted"/>
<dbReference type="AlphaFoldDB" id="A0A1V4SLN1"/>
<dbReference type="STRING" id="48256.CLHUN_13460"/>
<dbReference type="PANTHER" id="PTHR37841:SF1">
    <property type="entry name" value="DUF3298 DOMAIN-CONTAINING PROTEIN"/>
    <property type="match status" value="1"/>
</dbReference>
<name>A0A1V4SLN1_RUMHU</name>
<comment type="caution">
    <text evidence="4">The sequence shown here is derived from an EMBL/GenBank/DDBJ whole genome shotgun (WGS) entry which is preliminary data.</text>
</comment>
<evidence type="ECO:0000259" key="2">
    <source>
        <dbReference type="Pfam" id="PF11738"/>
    </source>
</evidence>
<reference evidence="4 5" key="1">
    <citation type="submission" date="2017-03" db="EMBL/GenBank/DDBJ databases">
        <title>Genome sequence of Clostridium hungatei DSM 14427.</title>
        <authorList>
            <person name="Poehlein A."/>
            <person name="Daniel R."/>
        </authorList>
    </citation>
    <scope>NUCLEOTIDE SEQUENCE [LARGE SCALE GENOMIC DNA]</scope>
    <source>
        <strain evidence="4 5">DSM 14427</strain>
    </source>
</reference>
<dbReference type="InterPro" id="IPR037126">
    <property type="entry name" value="PdaC/RsiV-like_sf"/>
</dbReference>
<dbReference type="RefSeq" id="WP_080063795.1">
    <property type="nucleotide sequence ID" value="NZ_MZGX01000007.1"/>
</dbReference>
<evidence type="ECO:0000259" key="3">
    <source>
        <dbReference type="Pfam" id="PF22819"/>
    </source>
</evidence>
<dbReference type="Pfam" id="PF14903">
    <property type="entry name" value="WG_beta_rep"/>
    <property type="match status" value="3"/>
</dbReference>
<evidence type="ECO:0000313" key="4">
    <source>
        <dbReference type="EMBL" id="OPX44792.1"/>
    </source>
</evidence>